<reference evidence="1 2" key="1">
    <citation type="submission" date="2019-03" db="EMBL/GenBank/DDBJ databases">
        <title>An improved genome assembly of the fluke Schistosoma japonicum.</title>
        <authorList>
            <person name="Hu W."/>
            <person name="Luo F."/>
            <person name="Yin M."/>
            <person name="Mo X."/>
            <person name="Sun C."/>
            <person name="Wu Q."/>
            <person name="Zhu B."/>
            <person name="Xiang M."/>
            <person name="Wang J."/>
            <person name="Wang Y."/>
            <person name="Zhang T."/>
            <person name="Xu B."/>
            <person name="Zheng H."/>
            <person name="Feng Z."/>
        </authorList>
    </citation>
    <scope>NUCLEOTIDE SEQUENCE [LARGE SCALE GENOMIC DNA]</scope>
    <source>
        <strain evidence="1">HuSjv2</strain>
        <tissue evidence="1">Worms</tissue>
    </source>
</reference>
<sequence length="660" mass="76094">MGFWSAIPISLWHLISEHASRWNADCEYTIELHVILKAAISLSFRYGLIFGDKDGGPQKIVLYALNLSNKNVYITLTEALSDCLKSIVSIRDVSNVPWVTSPKVLEVLQNLSKETNFHVSKNTVYVCAFIFLQLLLDNKFDKNQKPLDECLRLSPFGTEILFVTSELIQKFGVKLDSLKTADECQFTVTTYNLFPPELQVKLLYLVFTGVISSPSSNTDWILFLKSLHNFPELCAVIINYCLKRNTKLCSEMWKFITDEWSLYLHEYLEDGKADNVLRIINPICLCPCASFDLESGSVLLKKIVSAIIQDSNSINRTDTQKYHTSLWILLRILVRSSRHSEISLSDVSDVVNYLVSHLNTPNSDLLTSKVESAFGFFKEICFLFWESEQSFISKLIYQLFDSLLICWNLRIFSMFSFHFIHLIQDLSSKYDFLEVYGTFWTCFYKLLSRVHDRILNQSSLSLDAFKNEELLEIAAAVLKIISCKTYISLWTSECRSLFYMFINNLASELGIGSFINDVFFRGLTLSTFILFIIYGGQYNSKSLELKNQVYSSEWARKSYDYLANFDIMELTGSKCISKTLWDNISYLEKEYTKYPIDLWKYVLSSIKEKWMKNLGEDYLLSIQESSVLNYCPNCKENIEELLDDIITSSTSNIFVDCTEG</sequence>
<dbReference type="Proteomes" id="UP000311919">
    <property type="component" value="Unassembled WGS sequence"/>
</dbReference>
<dbReference type="STRING" id="6182.A0A4Z2DF32"/>
<evidence type="ECO:0000313" key="2">
    <source>
        <dbReference type="Proteomes" id="UP000311919"/>
    </source>
</evidence>
<proteinExistence type="predicted"/>
<dbReference type="EMBL" id="SKCS01000155">
    <property type="protein sequence ID" value="TNN15117.1"/>
    <property type="molecule type" value="Genomic_DNA"/>
</dbReference>
<dbReference type="SUPFAM" id="SSF48371">
    <property type="entry name" value="ARM repeat"/>
    <property type="match status" value="1"/>
</dbReference>
<accession>A0A4Z2DF32</accession>
<keyword evidence="2" id="KW-1185">Reference proteome</keyword>
<comment type="caution">
    <text evidence="1">The sequence shown here is derived from an EMBL/GenBank/DDBJ whole genome shotgun (WGS) entry which is preliminary data.</text>
</comment>
<protein>
    <submittedName>
        <fullName evidence="1">Uncharacterized protein</fullName>
    </submittedName>
</protein>
<gene>
    <name evidence="1" type="ORF">EWB00_001610</name>
</gene>
<dbReference type="OrthoDB" id="6223001at2759"/>
<name>A0A4Z2DF32_SCHJA</name>
<evidence type="ECO:0000313" key="1">
    <source>
        <dbReference type="EMBL" id="TNN15117.1"/>
    </source>
</evidence>
<dbReference type="AlphaFoldDB" id="A0A4Z2DF32"/>
<dbReference type="InterPro" id="IPR016024">
    <property type="entry name" value="ARM-type_fold"/>
</dbReference>
<organism evidence="1 2">
    <name type="scientific">Schistosoma japonicum</name>
    <name type="common">Blood fluke</name>
    <dbReference type="NCBI Taxonomy" id="6182"/>
    <lineage>
        <taxon>Eukaryota</taxon>
        <taxon>Metazoa</taxon>
        <taxon>Spiralia</taxon>
        <taxon>Lophotrochozoa</taxon>
        <taxon>Platyhelminthes</taxon>
        <taxon>Trematoda</taxon>
        <taxon>Digenea</taxon>
        <taxon>Strigeidida</taxon>
        <taxon>Schistosomatoidea</taxon>
        <taxon>Schistosomatidae</taxon>
        <taxon>Schistosoma</taxon>
    </lineage>
</organism>